<dbReference type="SUPFAM" id="SSF52540">
    <property type="entry name" value="P-loop containing nucleoside triphosphate hydrolases"/>
    <property type="match status" value="1"/>
</dbReference>
<dbReference type="Pfam" id="PF07685">
    <property type="entry name" value="GATase_3"/>
    <property type="match status" value="1"/>
</dbReference>
<dbReference type="InterPro" id="IPR011698">
    <property type="entry name" value="GATase_3"/>
</dbReference>
<evidence type="ECO:0000256" key="5">
    <source>
        <dbReference type="ARBA" id="ARBA00022741"/>
    </source>
</evidence>
<comment type="cofactor">
    <cofactor evidence="1">
        <name>Mg(2+)</name>
        <dbReference type="ChEBI" id="CHEBI:18420"/>
    </cofactor>
</comment>
<keyword evidence="8" id="KW-0315">Glutamine amidotransferase</keyword>
<organism evidence="11 12">
    <name type="scientific">Taurinivorans muris</name>
    <dbReference type="NCBI Taxonomy" id="2787751"/>
    <lineage>
        <taxon>Bacteria</taxon>
        <taxon>Pseudomonadati</taxon>
        <taxon>Thermodesulfobacteriota</taxon>
        <taxon>Desulfovibrionia</taxon>
        <taxon>Desulfovibrionales</taxon>
        <taxon>Desulfovibrionaceae</taxon>
        <taxon>Taurinivorans</taxon>
    </lineage>
</organism>
<comment type="pathway">
    <text evidence="2">Cofactor biosynthesis; adenosylcobalamin biosynthesis.</text>
</comment>
<reference evidence="11" key="1">
    <citation type="submission" date="2020-12" db="EMBL/GenBank/DDBJ databases">
        <title>Taurinivorans muris gen. nov., sp. nov., fundamental and realized metabolic niche of a ubiquitous sulfidogenic bacterium in the murine intestine.</title>
        <authorList>
            <person name="Ye H."/>
            <person name="Hanson B.T."/>
            <person name="Loy A."/>
        </authorList>
    </citation>
    <scope>NUCLEOTIDE SEQUENCE</scope>
    <source>
        <strain evidence="11">LT0009</strain>
    </source>
</reference>
<keyword evidence="12" id="KW-1185">Reference proteome</keyword>
<protein>
    <submittedName>
        <fullName evidence="11">Cobyrinate a,c-diamide synthase</fullName>
    </submittedName>
</protein>
<keyword evidence="6" id="KW-0067">ATP-binding</keyword>
<dbReference type="RefSeq" id="WP_334316172.1">
    <property type="nucleotide sequence ID" value="NZ_CP065938.1"/>
</dbReference>
<dbReference type="InterPro" id="IPR029062">
    <property type="entry name" value="Class_I_gatase-like"/>
</dbReference>
<dbReference type="Gene3D" id="3.40.50.300">
    <property type="entry name" value="P-loop containing nucleotide triphosphate hydrolases"/>
    <property type="match status" value="1"/>
</dbReference>
<dbReference type="Proteomes" id="UP001058120">
    <property type="component" value="Chromosome"/>
</dbReference>
<evidence type="ECO:0000256" key="7">
    <source>
        <dbReference type="ARBA" id="ARBA00022842"/>
    </source>
</evidence>
<evidence type="ECO:0000256" key="3">
    <source>
        <dbReference type="ARBA" id="ARBA00022573"/>
    </source>
</evidence>
<dbReference type="Gene3D" id="3.40.50.880">
    <property type="match status" value="1"/>
</dbReference>
<evidence type="ECO:0000256" key="4">
    <source>
        <dbReference type="ARBA" id="ARBA00022598"/>
    </source>
</evidence>
<dbReference type="SUPFAM" id="SSF52317">
    <property type="entry name" value="Class I glutamine amidotransferase-like"/>
    <property type="match status" value="1"/>
</dbReference>
<evidence type="ECO:0000256" key="8">
    <source>
        <dbReference type="ARBA" id="ARBA00022962"/>
    </source>
</evidence>
<accession>A0ABY5Y2Y0</accession>
<gene>
    <name evidence="11" type="ORF">JBF11_04440</name>
</gene>
<feature type="domain" description="CobB/CobQ-like glutamine amidotransferase" evidence="10">
    <location>
        <begin position="249"/>
        <end position="458"/>
    </location>
</feature>
<dbReference type="EMBL" id="CP065938">
    <property type="protein sequence ID" value="UWX06560.1"/>
    <property type="molecule type" value="Genomic_DNA"/>
</dbReference>
<evidence type="ECO:0000259" key="9">
    <source>
        <dbReference type="Pfam" id="PF01656"/>
    </source>
</evidence>
<sequence>MQKILISGLSGGSGKTIVSLGLSRFFTNNGYTVCPFKKGPDYIDAAWLMQASRKPCYCLDSFFLDDEALARHFYATCQNAPQKSIALIEGNRGLYDGKDYLGSCSTAYLAHTLDCPVLLTVNCAKITRTTAALVLGIRNFDPELRLAGVILNNIASARHQTIIRQSIEEYTDIPVLGAIPRLKDNPIPERHLGLSLNKNDDKQSMLDSLAELIADNTDTQKILAATGDMPRLPDPPLEITRKMQSSPLNIAYLYDDAFWFYYQENFDELKKLGANLVPLSLLSEQSFAEQLQARKLTAKDIDGLYIGGGYPELYAKEISRSPKLPQIKEWIEQNMPVYAECGGFMLLAKQLHFPEEKKYESYPMIGVFDIETKFFDKPQGLGYAEIKTIRENPYHPLGSIWKGHEFHFSTAVNAKPDQEFLFELKKGRGMTQKEMQNNNLAFDGLIYKNCFASYTHIFAPAVPHFSKNFIETARQYRKNQKENA</sequence>
<evidence type="ECO:0000259" key="10">
    <source>
        <dbReference type="Pfam" id="PF07685"/>
    </source>
</evidence>
<dbReference type="NCBIfam" id="NF002204">
    <property type="entry name" value="PRK01077.1"/>
    <property type="match status" value="1"/>
</dbReference>
<name>A0ABY5Y2Y0_9BACT</name>
<evidence type="ECO:0000256" key="6">
    <source>
        <dbReference type="ARBA" id="ARBA00022840"/>
    </source>
</evidence>
<dbReference type="PROSITE" id="PS51274">
    <property type="entry name" value="GATASE_COBBQ"/>
    <property type="match status" value="1"/>
</dbReference>
<keyword evidence="4" id="KW-0436">Ligase</keyword>
<keyword evidence="5" id="KW-0547">Nucleotide-binding</keyword>
<dbReference type="NCBIfam" id="TIGR00379">
    <property type="entry name" value="cobB"/>
    <property type="match status" value="1"/>
</dbReference>
<evidence type="ECO:0000256" key="1">
    <source>
        <dbReference type="ARBA" id="ARBA00001946"/>
    </source>
</evidence>
<dbReference type="CDD" id="cd05388">
    <property type="entry name" value="CobB_N"/>
    <property type="match status" value="1"/>
</dbReference>
<dbReference type="InterPro" id="IPR002586">
    <property type="entry name" value="CobQ/CobB/MinD/ParA_Nub-bd_dom"/>
</dbReference>
<dbReference type="PANTHER" id="PTHR43873">
    <property type="entry name" value="COBYRINATE A,C-DIAMIDE SYNTHASE"/>
    <property type="match status" value="1"/>
</dbReference>
<feature type="domain" description="CobQ/CobB/MinD/ParA nucleotide binding" evidence="9">
    <location>
        <begin position="4"/>
        <end position="185"/>
    </location>
</feature>
<proteinExistence type="predicted"/>
<dbReference type="PANTHER" id="PTHR43873:SF1">
    <property type="entry name" value="COBYRINATE A,C-DIAMIDE SYNTHASE"/>
    <property type="match status" value="1"/>
</dbReference>
<evidence type="ECO:0000313" key="12">
    <source>
        <dbReference type="Proteomes" id="UP001058120"/>
    </source>
</evidence>
<keyword evidence="7" id="KW-0460">Magnesium</keyword>
<dbReference type="InterPro" id="IPR004484">
    <property type="entry name" value="CbiA/CobB_synth"/>
</dbReference>
<evidence type="ECO:0000313" key="11">
    <source>
        <dbReference type="EMBL" id="UWX06560.1"/>
    </source>
</evidence>
<dbReference type="Pfam" id="PF01656">
    <property type="entry name" value="CbiA"/>
    <property type="match status" value="1"/>
</dbReference>
<keyword evidence="3" id="KW-0169">Cobalamin biosynthesis</keyword>
<evidence type="ECO:0000256" key="2">
    <source>
        <dbReference type="ARBA" id="ARBA00004953"/>
    </source>
</evidence>
<dbReference type="InterPro" id="IPR027417">
    <property type="entry name" value="P-loop_NTPase"/>
</dbReference>